<feature type="compositionally biased region" description="Pro residues" evidence="7">
    <location>
        <begin position="852"/>
        <end position="874"/>
    </location>
</feature>
<feature type="compositionally biased region" description="Basic residues" evidence="7">
    <location>
        <begin position="635"/>
        <end position="652"/>
    </location>
</feature>
<dbReference type="GO" id="GO:0047661">
    <property type="term" value="F:amino-acid racemase activity"/>
    <property type="evidence" value="ECO:0007669"/>
    <property type="project" value="InterPro"/>
</dbReference>
<dbReference type="PANTHER" id="PTHR23065">
    <property type="entry name" value="PROLINE-SERINE-THREONINE PHOSPHATASE INTERACTING PROTEIN 1"/>
    <property type="match status" value="1"/>
</dbReference>
<feature type="compositionally biased region" description="Low complexity" evidence="7">
    <location>
        <begin position="875"/>
        <end position="890"/>
    </location>
</feature>
<feature type="compositionally biased region" description="Low complexity" evidence="7">
    <location>
        <begin position="741"/>
        <end position="755"/>
    </location>
</feature>
<dbReference type="InterPro" id="IPR015942">
    <property type="entry name" value="Asp/Glu/hydantoin_racemase"/>
</dbReference>
<keyword evidence="6" id="KW-0175">Coiled coil</keyword>
<evidence type="ECO:0000256" key="7">
    <source>
        <dbReference type="SAM" id="MobiDB-lite"/>
    </source>
</evidence>
<comment type="subcellular location">
    <subcellularLocation>
        <location evidence="1">Cytoplasm</location>
        <location evidence="1">Cytoskeleton</location>
    </subcellularLocation>
</comment>
<dbReference type="PROSITE" id="PS51741">
    <property type="entry name" value="F_BAR"/>
    <property type="match status" value="1"/>
</dbReference>
<dbReference type="InterPro" id="IPR031160">
    <property type="entry name" value="F_BAR_dom"/>
</dbReference>
<dbReference type="SUPFAM" id="SSF103657">
    <property type="entry name" value="BAR/IMD domain-like"/>
    <property type="match status" value="2"/>
</dbReference>
<feature type="compositionally biased region" description="Basic and acidic residues" evidence="7">
    <location>
        <begin position="658"/>
        <end position="669"/>
    </location>
</feature>
<comment type="caution">
    <text evidence="10">The sequence shown here is derived from an EMBL/GenBank/DDBJ whole genome shotgun (WGS) entry which is preliminary data.</text>
</comment>
<gene>
    <name evidence="10" type="primary">cdc15</name>
    <name evidence="10" type="ORF">A0H81_10219</name>
</gene>
<dbReference type="SMART" id="SM00055">
    <property type="entry name" value="FCH"/>
    <property type="match status" value="1"/>
</dbReference>
<evidence type="ECO:0000256" key="2">
    <source>
        <dbReference type="ARBA" id="ARBA00022490"/>
    </source>
</evidence>
<dbReference type="InterPro" id="IPR027267">
    <property type="entry name" value="AH/BAR_dom_sf"/>
</dbReference>
<dbReference type="OrthoDB" id="19092at2759"/>
<dbReference type="GO" id="GO:0051301">
    <property type="term" value="P:cell division"/>
    <property type="evidence" value="ECO:0007669"/>
    <property type="project" value="UniProtKB-KW"/>
</dbReference>
<feature type="domain" description="F-BAR" evidence="9">
    <location>
        <begin position="224"/>
        <end position="475"/>
    </location>
</feature>
<dbReference type="InterPro" id="IPR001060">
    <property type="entry name" value="FCH_dom"/>
</dbReference>
<evidence type="ECO:0000256" key="8">
    <source>
        <dbReference type="SAM" id="Phobius"/>
    </source>
</evidence>
<evidence type="ECO:0000256" key="4">
    <source>
        <dbReference type="ARBA" id="ARBA00023212"/>
    </source>
</evidence>
<evidence type="ECO:0000313" key="11">
    <source>
        <dbReference type="Proteomes" id="UP000092993"/>
    </source>
</evidence>
<evidence type="ECO:0000256" key="1">
    <source>
        <dbReference type="ARBA" id="ARBA00004245"/>
    </source>
</evidence>
<keyword evidence="4" id="KW-0206">Cytoskeleton</keyword>
<dbReference type="PANTHER" id="PTHR23065:SF7">
    <property type="entry name" value="NOSTRIN, ISOFORM H"/>
    <property type="match status" value="1"/>
</dbReference>
<evidence type="ECO:0000256" key="3">
    <source>
        <dbReference type="ARBA" id="ARBA00022553"/>
    </source>
</evidence>
<dbReference type="InterPro" id="IPR053714">
    <property type="entry name" value="Iso_Racemase_Enz_sf"/>
</dbReference>
<evidence type="ECO:0000256" key="6">
    <source>
        <dbReference type="PROSITE-ProRule" id="PRU01077"/>
    </source>
</evidence>
<dbReference type="Pfam" id="PF01177">
    <property type="entry name" value="Asp_Glu_race"/>
    <property type="match status" value="1"/>
</dbReference>
<sequence length="1135" mass="123097">MSDENAISILVINPNASLSITAALQPILSDLQRPGLTITFYTAPSSAPISINDATTSVLSAADTFRAIVPLLDPQAPHSAFLVACFSDHPLAGMLREHTSKPVLGIFEASLVQGFALGKPFGIVTTGRYGWDVRRSTEQGISAQELHESPRDTVESKIAEATAEILRKGARTVIMGCAGMEKAVRIGSQGQDIRIIDAVRSGASTTSLSKYARAGSPDFANRSLDFCNAFWGLGDGGVDVLFARMRGATRTMEELRNFWKERASIEEQYAKRLAALAKATLGRDEIGAAFVTRALRLETDKQASSHLLVAQDQDGPGRTDDGIPRKAAAAQTYVPGAYREGVQDQADARIVREQGAGEVRVGCMRINSYTAQSTLMQGKDLEKIQLKLERAQQTVQANERDYANFAHALQDTVQKWEQDWKMFCDSCQDLEEDRLEFMKDNMWAYANAVSTVCVSDDESCEKLRLSLEQLEPEKDMENFVRDYGTGNAIPDPPAFVNYANPDAVPPSSQRASTRPLVFRVRRNGAHRPDCEDDVEGAFGTRGEHEQGGPGGRPARGADEQPEECSWGKRAAKWAVEGTFTAATKQQPQQSAPGGSGSARRDPSAKLSPPPAGQVPARRPDTSTATPRRWSSARTPSKRSPRRARPPRTRSPRHSWYPRTERQLDLERVRAGRGRGLPAVAPGRAQVDQPRRQRRRGAAAAQLQNRRSLMLERPMSMEAGHAGIGAQGRSPSPQPFASVSRSASPAMQPAAPQPSSRNSYGRVPPPPANGAGAGPGHNAGRQGSMSVPQAPVQRPKSPNSVGIALDATGHSQQPMQRRPSYNMGPNGMVPLQGQTQVPYGGASVPMYQQQYAHPPPPQQQIYAAPPPAQYAPPPQQQVYQPQPQGYPQGAGLVQSVQRGPSMNGYYPQGGAMVHPQQQQQQQPPPQQQQIGYRAPSPRAPSPQPPQNANQYPTGAVTDDGRGVLFYVKALYNYQATIEEEFDFQEGDIIAVTATPRTGGGAANCSTRRGGSPGATSSRATLFVCSSLRTRVWIYLASSFVYILHFLELALAPSFFCACFLFTLFVTSFVAAVFSSHLMSSFPAVCCLLTVSAAAPVPRTRPPFCVIRCRVFVPTDLGSLQATSRLGYLSPHAHCLW</sequence>
<comment type="similarity">
    <text evidence="5">Belongs to the HyuE racemase family.</text>
</comment>
<dbReference type="OMA" id="WYPRTER"/>
<dbReference type="GO" id="GO:0005543">
    <property type="term" value="F:phospholipid binding"/>
    <property type="evidence" value="ECO:0007669"/>
    <property type="project" value="TreeGrafter"/>
</dbReference>
<dbReference type="Gene3D" id="2.30.30.40">
    <property type="entry name" value="SH3 Domains"/>
    <property type="match status" value="1"/>
</dbReference>
<proteinExistence type="inferred from homology"/>
<keyword evidence="10" id="KW-0131">Cell cycle</keyword>
<dbReference type="AlphaFoldDB" id="A0A1C7LYY8"/>
<dbReference type="Gene3D" id="1.20.1270.60">
    <property type="entry name" value="Arfaptin homology (AH) domain/BAR domain"/>
    <property type="match status" value="1"/>
</dbReference>
<feature type="region of interest" description="Disordered" evidence="7">
    <location>
        <begin position="524"/>
        <end position="567"/>
    </location>
</feature>
<keyword evidence="2" id="KW-0963">Cytoplasm</keyword>
<name>A0A1C7LYY8_GRIFR</name>
<dbReference type="GO" id="GO:0007010">
    <property type="term" value="P:cytoskeleton organization"/>
    <property type="evidence" value="ECO:0007669"/>
    <property type="project" value="TreeGrafter"/>
</dbReference>
<evidence type="ECO:0000313" key="10">
    <source>
        <dbReference type="EMBL" id="OBZ69920.1"/>
    </source>
</evidence>
<dbReference type="InterPro" id="IPR036028">
    <property type="entry name" value="SH3-like_dom_sf"/>
</dbReference>
<dbReference type="EMBL" id="LUGG01000015">
    <property type="protein sequence ID" value="OBZ69920.1"/>
    <property type="molecule type" value="Genomic_DNA"/>
</dbReference>
<feature type="compositionally biased region" description="Low complexity" evidence="7">
    <location>
        <begin position="697"/>
        <end position="706"/>
    </location>
</feature>
<dbReference type="GO" id="GO:0120104">
    <property type="term" value="C:mitotic actomyosin contractile ring, proximal layer"/>
    <property type="evidence" value="ECO:0007669"/>
    <property type="project" value="TreeGrafter"/>
</dbReference>
<dbReference type="GO" id="GO:0009898">
    <property type="term" value="C:cytoplasmic side of plasma membrane"/>
    <property type="evidence" value="ECO:0007669"/>
    <property type="project" value="TreeGrafter"/>
</dbReference>
<feature type="transmembrane region" description="Helical" evidence="8">
    <location>
        <begin position="1053"/>
        <end position="1072"/>
    </location>
</feature>
<keyword evidence="10" id="KW-0132">Cell division</keyword>
<accession>A0A1C7LYY8</accession>
<organism evidence="10 11">
    <name type="scientific">Grifola frondosa</name>
    <name type="common">Maitake</name>
    <name type="synonym">Polyporus frondosus</name>
    <dbReference type="NCBI Taxonomy" id="5627"/>
    <lineage>
        <taxon>Eukaryota</taxon>
        <taxon>Fungi</taxon>
        <taxon>Dikarya</taxon>
        <taxon>Basidiomycota</taxon>
        <taxon>Agaricomycotina</taxon>
        <taxon>Agaricomycetes</taxon>
        <taxon>Polyporales</taxon>
        <taxon>Grifolaceae</taxon>
        <taxon>Grifola</taxon>
    </lineage>
</organism>
<keyword evidence="8" id="KW-0472">Membrane</keyword>
<dbReference type="STRING" id="5627.A0A1C7LYY8"/>
<protein>
    <submittedName>
        <fullName evidence="10">Cell division control protein 15</fullName>
    </submittedName>
</protein>
<evidence type="ECO:0000256" key="5">
    <source>
        <dbReference type="ARBA" id="ARBA00038414"/>
    </source>
</evidence>
<keyword evidence="8" id="KW-0812">Transmembrane</keyword>
<feature type="compositionally biased region" description="Polar residues" evidence="7">
    <location>
        <begin position="728"/>
        <end position="740"/>
    </location>
</feature>
<feature type="region of interest" description="Disordered" evidence="7">
    <location>
        <begin position="580"/>
        <end position="953"/>
    </location>
</feature>
<feature type="compositionally biased region" description="Low complexity" evidence="7">
    <location>
        <begin position="914"/>
        <end position="935"/>
    </location>
</feature>
<keyword evidence="3" id="KW-0597">Phosphoprotein</keyword>
<keyword evidence="11" id="KW-1185">Reference proteome</keyword>
<dbReference type="Pfam" id="PF00611">
    <property type="entry name" value="FCH"/>
    <property type="match status" value="1"/>
</dbReference>
<keyword evidence="8" id="KW-1133">Transmembrane helix</keyword>
<dbReference type="SUPFAM" id="SSF50044">
    <property type="entry name" value="SH3-domain"/>
    <property type="match status" value="1"/>
</dbReference>
<reference evidence="10 11" key="1">
    <citation type="submission" date="2016-03" db="EMBL/GenBank/DDBJ databases">
        <title>Whole genome sequencing of Grifola frondosa 9006-11.</title>
        <authorList>
            <person name="Min B."/>
            <person name="Park H."/>
            <person name="Kim J.-G."/>
            <person name="Cho H."/>
            <person name="Oh Y.-L."/>
            <person name="Kong W.-S."/>
            <person name="Choi I.-G."/>
        </authorList>
    </citation>
    <scope>NUCLEOTIDE SEQUENCE [LARGE SCALE GENOMIC DNA]</scope>
    <source>
        <strain evidence="10 11">9006-11</strain>
    </source>
</reference>
<evidence type="ECO:0000259" key="9">
    <source>
        <dbReference type="PROSITE" id="PS51741"/>
    </source>
</evidence>
<dbReference type="Gene3D" id="3.40.50.12500">
    <property type="match status" value="1"/>
</dbReference>
<dbReference type="Proteomes" id="UP000092993">
    <property type="component" value="Unassembled WGS sequence"/>
</dbReference>